<evidence type="ECO:0000256" key="1">
    <source>
        <dbReference type="ARBA" id="ARBA00023002"/>
    </source>
</evidence>
<dbReference type="CDD" id="cd07034">
    <property type="entry name" value="TPP_PYR_PFOR_IOR-alpha_like"/>
    <property type="match status" value="1"/>
</dbReference>
<comment type="caution">
    <text evidence="3">The sequence shown here is derived from an EMBL/GenBank/DDBJ whole genome shotgun (WGS) entry which is preliminary data.</text>
</comment>
<dbReference type="Gene3D" id="3.40.50.970">
    <property type="match status" value="1"/>
</dbReference>
<feature type="non-terminal residue" evidence="3">
    <location>
        <position position="153"/>
    </location>
</feature>
<dbReference type="SUPFAM" id="SSF52518">
    <property type="entry name" value="Thiamin diphosphate-binding fold (THDP-binding)"/>
    <property type="match status" value="1"/>
</dbReference>
<evidence type="ECO:0000313" key="3">
    <source>
        <dbReference type="EMBL" id="GAF86974.1"/>
    </source>
</evidence>
<dbReference type="EMBL" id="BARS01019046">
    <property type="protein sequence ID" value="GAF86974.1"/>
    <property type="molecule type" value="Genomic_DNA"/>
</dbReference>
<feature type="domain" description="Pyruvate flavodoxin/ferredoxin oxidoreductase pyrimidine binding" evidence="2">
    <location>
        <begin position="22"/>
        <end position="152"/>
    </location>
</feature>
<reference evidence="3" key="1">
    <citation type="journal article" date="2014" name="Front. Microbiol.">
        <title>High frequency of phylogenetically diverse reductive dehalogenase-homologous genes in deep subseafloor sedimentary metagenomes.</title>
        <authorList>
            <person name="Kawai M."/>
            <person name="Futagami T."/>
            <person name="Toyoda A."/>
            <person name="Takaki Y."/>
            <person name="Nishi S."/>
            <person name="Hori S."/>
            <person name="Arai W."/>
            <person name="Tsubouchi T."/>
            <person name="Morono Y."/>
            <person name="Uchiyama I."/>
            <person name="Ito T."/>
            <person name="Fujiyama A."/>
            <person name="Inagaki F."/>
            <person name="Takami H."/>
        </authorList>
    </citation>
    <scope>NUCLEOTIDE SEQUENCE</scope>
    <source>
        <strain evidence="3">Expedition CK06-06</strain>
    </source>
</reference>
<dbReference type="PANTHER" id="PTHR43088:SF1">
    <property type="entry name" value="SUBUNIT OF PYRUVATE:FLAVODOXIN OXIDOREDUCTASE"/>
    <property type="match status" value="1"/>
</dbReference>
<dbReference type="InterPro" id="IPR029061">
    <property type="entry name" value="THDP-binding"/>
</dbReference>
<name>X0T178_9ZZZZ</name>
<organism evidence="3">
    <name type="scientific">marine sediment metagenome</name>
    <dbReference type="NCBI Taxonomy" id="412755"/>
    <lineage>
        <taxon>unclassified sequences</taxon>
        <taxon>metagenomes</taxon>
        <taxon>ecological metagenomes</taxon>
    </lineage>
</organism>
<evidence type="ECO:0000259" key="2">
    <source>
        <dbReference type="Pfam" id="PF01855"/>
    </source>
</evidence>
<dbReference type="PANTHER" id="PTHR43088">
    <property type="entry name" value="SUBUNIT OF PYRUVATE:FLAVODOXIN OXIDOREDUCTASE-RELATED"/>
    <property type="match status" value="1"/>
</dbReference>
<dbReference type="InterPro" id="IPR002880">
    <property type="entry name" value="Pyrv_Fd/Flavodoxin_OxRdtase_N"/>
</dbReference>
<gene>
    <name evidence="3" type="ORF">S01H1_30904</name>
</gene>
<accession>X0T178</accession>
<dbReference type="InterPro" id="IPR052368">
    <property type="entry name" value="2-oxoacid_oxidoreductase"/>
</dbReference>
<dbReference type="AlphaFoldDB" id="X0T178"/>
<keyword evidence="1" id="KW-0560">Oxidoreductase</keyword>
<dbReference type="Pfam" id="PF01855">
    <property type="entry name" value="POR_N"/>
    <property type="match status" value="1"/>
</dbReference>
<dbReference type="GO" id="GO:0016491">
    <property type="term" value="F:oxidoreductase activity"/>
    <property type="evidence" value="ECO:0007669"/>
    <property type="project" value="UniProtKB-KW"/>
</dbReference>
<sequence>MSKTIIQTQFQLLQGNQALALGMIEAGLTFFAGYPITPANSIAETLAREMPKAGRVFIQMEDEIASSAAVIGASLTGVCAATATSGPGFSLMQENIGFAAAIEVPCVIVDVQRAGPSTGFPSRPGQGDIMQARWGTHGDHPIIALSPSSVLES</sequence>
<protein>
    <recommendedName>
        <fullName evidence="2">Pyruvate flavodoxin/ferredoxin oxidoreductase pyrimidine binding domain-containing protein</fullName>
    </recommendedName>
</protein>
<proteinExistence type="predicted"/>